<dbReference type="InterPro" id="IPR001197">
    <property type="entry name" value="Ribosomal_uL16_euk_arch"/>
</dbReference>
<dbReference type="GO" id="GO:1990904">
    <property type="term" value="C:ribonucleoprotein complex"/>
    <property type="evidence" value="ECO:0007669"/>
    <property type="project" value="UniProtKB-KW"/>
</dbReference>
<sequence length="79" mass="8980">VAGADRIQDGMRRSFGKPTDRAARVKEGQELVTVRAYAKDYFVALDALKRASDRFPTTCKYKVGKGQELVDEFLKKRQQ</sequence>
<accession>X1JKN4</accession>
<dbReference type="InterPro" id="IPR047873">
    <property type="entry name" value="Ribosomal_uL16"/>
</dbReference>
<keyword evidence="2" id="KW-0689">Ribosomal protein</keyword>
<dbReference type="GO" id="GO:0006412">
    <property type="term" value="P:translation"/>
    <property type="evidence" value="ECO:0007669"/>
    <property type="project" value="InterPro"/>
</dbReference>
<evidence type="ECO:0000256" key="4">
    <source>
        <dbReference type="SAM" id="MobiDB-lite"/>
    </source>
</evidence>
<feature type="non-terminal residue" evidence="5">
    <location>
        <position position="1"/>
    </location>
</feature>
<protein>
    <submittedName>
        <fullName evidence="5">Uncharacterized protein</fullName>
    </submittedName>
</protein>
<dbReference type="Pfam" id="PF00252">
    <property type="entry name" value="Ribosomal_L16"/>
    <property type="match status" value="1"/>
</dbReference>
<reference evidence="5" key="1">
    <citation type="journal article" date="2014" name="Front. Microbiol.">
        <title>High frequency of phylogenetically diverse reductive dehalogenase-homologous genes in deep subseafloor sedimentary metagenomes.</title>
        <authorList>
            <person name="Kawai M."/>
            <person name="Futagami T."/>
            <person name="Toyoda A."/>
            <person name="Takaki Y."/>
            <person name="Nishi S."/>
            <person name="Hori S."/>
            <person name="Arai W."/>
            <person name="Tsubouchi T."/>
            <person name="Morono Y."/>
            <person name="Uchiyama I."/>
            <person name="Ito T."/>
            <person name="Fujiyama A."/>
            <person name="Inagaki F."/>
            <person name="Takami H."/>
        </authorList>
    </citation>
    <scope>NUCLEOTIDE SEQUENCE</scope>
    <source>
        <strain evidence="5">Expedition CK06-06</strain>
    </source>
</reference>
<comment type="caution">
    <text evidence="5">The sequence shown here is derived from an EMBL/GenBank/DDBJ whole genome shotgun (WGS) entry which is preliminary data.</text>
</comment>
<evidence type="ECO:0000256" key="1">
    <source>
        <dbReference type="ARBA" id="ARBA00008931"/>
    </source>
</evidence>
<gene>
    <name evidence="5" type="ORF">S03H2_70538</name>
</gene>
<keyword evidence="3" id="KW-0687">Ribonucleoprotein</keyword>
<dbReference type="PANTHER" id="PTHR11726">
    <property type="entry name" value="60S RIBOSOMAL PROTEIN L10"/>
    <property type="match status" value="1"/>
</dbReference>
<evidence type="ECO:0000313" key="5">
    <source>
        <dbReference type="EMBL" id="GAH94632.1"/>
    </source>
</evidence>
<dbReference type="SUPFAM" id="SSF54686">
    <property type="entry name" value="Ribosomal protein L16p/L10e"/>
    <property type="match status" value="1"/>
</dbReference>
<dbReference type="InterPro" id="IPR036920">
    <property type="entry name" value="Ribosomal_uL16_sf"/>
</dbReference>
<evidence type="ECO:0000256" key="3">
    <source>
        <dbReference type="ARBA" id="ARBA00023274"/>
    </source>
</evidence>
<dbReference type="AlphaFoldDB" id="X1JKN4"/>
<proteinExistence type="inferred from homology"/>
<name>X1JKN4_9ZZZZ</name>
<feature type="region of interest" description="Disordered" evidence="4">
    <location>
        <begin position="1"/>
        <end position="22"/>
    </location>
</feature>
<dbReference type="Gene3D" id="3.90.1170.10">
    <property type="entry name" value="Ribosomal protein L10e/L16"/>
    <property type="match status" value="1"/>
</dbReference>
<dbReference type="GO" id="GO:0003735">
    <property type="term" value="F:structural constituent of ribosome"/>
    <property type="evidence" value="ECO:0007669"/>
    <property type="project" value="InterPro"/>
</dbReference>
<evidence type="ECO:0000256" key="2">
    <source>
        <dbReference type="ARBA" id="ARBA00022980"/>
    </source>
</evidence>
<dbReference type="GO" id="GO:0005840">
    <property type="term" value="C:ribosome"/>
    <property type="evidence" value="ECO:0007669"/>
    <property type="project" value="UniProtKB-KW"/>
</dbReference>
<comment type="similarity">
    <text evidence="1">Belongs to the universal ribosomal protein uL16 family.</text>
</comment>
<organism evidence="5">
    <name type="scientific">marine sediment metagenome</name>
    <dbReference type="NCBI Taxonomy" id="412755"/>
    <lineage>
        <taxon>unclassified sequences</taxon>
        <taxon>metagenomes</taxon>
        <taxon>ecological metagenomes</taxon>
    </lineage>
</organism>
<dbReference type="EMBL" id="BARU01046907">
    <property type="protein sequence ID" value="GAH94632.1"/>
    <property type="molecule type" value="Genomic_DNA"/>
</dbReference>